<reference evidence="4 5" key="1">
    <citation type="submission" date="2019-05" db="EMBL/GenBank/DDBJ databases">
        <authorList>
            <consortium name="Science for Life Laboratories"/>
        </authorList>
    </citation>
    <scope>NUCLEOTIDE SEQUENCE [LARGE SCALE GENOMIC DNA]</scope>
    <source>
        <strain evidence="4">Soil9</strain>
    </source>
</reference>
<keyword evidence="2" id="KW-0378">Hydrolase</keyword>
<dbReference type="Proteomes" id="UP000464178">
    <property type="component" value="Chromosome"/>
</dbReference>
<dbReference type="Gene3D" id="1.10.4080.10">
    <property type="entry name" value="ADP-ribosylation/Crystallin J1"/>
    <property type="match status" value="1"/>
</dbReference>
<proteinExistence type="inferred from homology"/>
<keyword evidence="3" id="KW-0479">Metal-binding</keyword>
<feature type="binding site" evidence="3">
    <location>
        <position position="50"/>
    </location>
    <ligand>
        <name>Mg(2+)</name>
        <dbReference type="ChEBI" id="CHEBI:18420"/>
        <label>1</label>
    </ligand>
</feature>
<keyword evidence="3" id="KW-0460">Magnesium</keyword>
<feature type="binding site" evidence="3">
    <location>
        <position position="233"/>
    </location>
    <ligand>
        <name>Mg(2+)</name>
        <dbReference type="ChEBI" id="CHEBI:18420"/>
        <label>1</label>
    </ligand>
</feature>
<dbReference type="PANTHER" id="PTHR16222:SF24">
    <property type="entry name" value="ADP-RIBOSYLHYDROLASE ARH3"/>
    <property type="match status" value="1"/>
</dbReference>
<feature type="binding site" evidence="3">
    <location>
        <position position="230"/>
    </location>
    <ligand>
        <name>Mg(2+)</name>
        <dbReference type="ChEBI" id="CHEBI:18420"/>
        <label>1</label>
    </ligand>
</feature>
<dbReference type="RefSeq" id="WP_162666416.1">
    <property type="nucleotide sequence ID" value="NZ_LR593886.1"/>
</dbReference>
<sequence>MLLEIAVGDALGAGYEFNDPAIERHKADLLHGYVQHAKHVGITPGMYTDDTQMSIGTAAALISGEPWEPKTLVRHWLAAFHRDRRDGYARGFQAFLESHDTVEAFLADIRPDSDRSGAAMRVGPVGLIADPARVVEMATVQAEVTHRTPGGVASAVAAALVTWYCFHTTEPKKDLPAFLAARVPGYGWDQRWTGRVSVTGTECVAAALTAVVECDSLSAILTHCIRYGGDVDTAAAIAMAAASGSREIRQDLPQHLLDGLENGSYGRDYLVSLDEKLRAATLSSHR</sequence>
<accession>A0A6P2CUQ7</accession>
<feature type="binding site" evidence="3">
    <location>
        <position position="232"/>
    </location>
    <ligand>
        <name>Mg(2+)</name>
        <dbReference type="ChEBI" id="CHEBI:18420"/>
        <label>1</label>
    </ligand>
</feature>
<dbReference type="AlphaFoldDB" id="A0A6P2CUQ7"/>
<dbReference type="InterPro" id="IPR005502">
    <property type="entry name" value="Ribosyl_crysJ1"/>
</dbReference>
<dbReference type="PANTHER" id="PTHR16222">
    <property type="entry name" value="ADP-RIBOSYLGLYCOHYDROLASE"/>
    <property type="match status" value="1"/>
</dbReference>
<dbReference type="Pfam" id="PF03747">
    <property type="entry name" value="ADP_ribosyl_GH"/>
    <property type="match status" value="1"/>
</dbReference>
<dbReference type="KEGG" id="gms:SOIL9_62900"/>
<evidence type="ECO:0000256" key="3">
    <source>
        <dbReference type="PIRSR" id="PIRSR605502-1"/>
    </source>
</evidence>
<dbReference type="InterPro" id="IPR050792">
    <property type="entry name" value="ADP-ribosylglycohydrolase"/>
</dbReference>
<dbReference type="EMBL" id="LR593886">
    <property type="protein sequence ID" value="VTR91424.1"/>
    <property type="molecule type" value="Genomic_DNA"/>
</dbReference>
<dbReference type="GO" id="GO:0046872">
    <property type="term" value="F:metal ion binding"/>
    <property type="evidence" value="ECO:0007669"/>
    <property type="project" value="UniProtKB-KW"/>
</dbReference>
<dbReference type="GO" id="GO:0016787">
    <property type="term" value="F:hydrolase activity"/>
    <property type="evidence" value="ECO:0007669"/>
    <property type="project" value="UniProtKB-KW"/>
</dbReference>
<dbReference type="SUPFAM" id="SSF101478">
    <property type="entry name" value="ADP-ribosylglycohydrolase"/>
    <property type="match status" value="1"/>
</dbReference>
<evidence type="ECO:0008006" key="6">
    <source>
        <dbReference type="Google" id="ProtNLM"/>
    </source>
</evidence>
<evidence type="ECO:0000313" key="5">
    <source>
        <dbReference type="Proteomes" id="UP000464178"/>
    </source>
</evidence>
<dbReference type="InterPro" id="IPR036705">
    <property type="entry name" value="Ribosyl_crysJ1_sf"/>
</dbReference>
<comment type="cofactor">
    <cofactor evidence="3">
        <name>Mg(2+)</name>
        <dbReference type="ChEBI" id="CHEBI:18420"/>
    </cofactor>
    <text evidence="3">Binds 2 magnesium ions per subunit.</text>
</comment>
<name>A0A6P2CUQ7_9BACT</name>
<feature type="binding site" evidence="3">
    <location>
        <position position="48"/>
    </location>
    <ligand>
        <name>Mg(2+)</name>
        <dbReference type="ChEBI" id="CHEBI:18420"/>
        <label>1</label>
    </ligand>
</feature>
<comment type="similarity">
    <text evidence="1">Belongs to the ADP-ribosylglycohydrolase family.</text>
</comment>
<keyword evidence="5" id="KW-1185">Reference proteome</keyword>
<gene>
    <name evidence="4" type="ORF">SOIL9_62900</name>
</gene>
<evidence type="ECO:0000256" key="1">
    <source>
        <dbReference type="ARBA" id="ARBA00010702"/>
    </source>
</evidence>
<organism evidence="4 5">
    <name type="scientific">Gemmata massiliana</name>
    <dbReference type="NCBI Taxonomy" id="1210884"/>
    <lineage>
        <taxon>Bacteria</taxon>
        <taxon>Pseudomonadati</taxon>
        <taxon>Planctomycetota</taxon>
        <taxon>Planctomycetia</taxon>
        <taxon>Gemmatales</taxon>
        <taxon>Gemmataceae</taxon>
        <taxon>Gemmata</taxon>
    </lineage>
</organism>
<evidence type="ECO:0000256" key="2">
    <source>
        <dbReference type="ARBA" id="ARBA00022801"/>
    </source>
</evidence>
<evidence type="ECO:0000313" key="4">
    <source>
        <dbReference type="EMBL" id="VTR91424.1"/>
    </source>
</evidence>
<protein>
    <recommendedName>
        <fullName evidence="6">ADP-ribosylglycohydrolase</fullName>
    </recommendedName>
</protein>
<feature type="binding site" evidence="3">
    <location>
        <position position="49"/>
    </location>
    <ligand>
        <name>Mg(2+)</name>
        <dbReference type="ChEBI" id="CHEBI:18420"/>
        <label>1</label>
    </ligand>
</feature>